<evidence type="ECO:0000313" key="3">
    <source>
        <dbReference type="Proteomes" id="UP000050384"/>
    </source>
</evidence>
<keyword evidence="1" id="KW-0472">Membrane</keyword>
<feature type="transmembrane region" description="Helical" evidence="1">
    <location>
        <begin position="20"/>
        <end position="45"/>
    </location>
</feature>
<protein>
    <submittedName>
        <fullName evidence="2">YeeE/YedE family protein</fullName>
    </submittedName>
</protein>
<keyword evidence="1" id="KW-1133">Transmembrane helix</keyword>
<organism evidence="2 3">
    <name type="scientific">Pseudomonas syringae pv. spinaceae</name>
    <dbReference type="NCBI Taxonomy" id="264459"/>
    <lineage>
        <taxon>Bacteria</taxon>
        <taxon>Pseudomonadati</taxon>
        <taxon>Pseudomonadota</taxon>
        <taxon>Gammaproteobacteria</taxon>
        <taxon>Pseudomonadales</taxon>
        <taxon>Pseudomonadaceae</taxon>
        <taxon>Pseudomonas</taxon>
        <taxon>Pseudomonas syringae</taxon>
    </lineage>
</organism>
<dbReference type="Proteomes" id="UP000050384">
    <property type="component" value="Unassembled WGS sequence"/>
</dbReference>
<evidence type="ECO:0000313" key="2">
    <source>
        <dbReference type="EMBL" id="KPY71736.1"/>
    </source>
</evidence>
<evidence type="ECO:0000256" key="1">
    <source>
        <dbReference type="SAM" id="Phobius"/>
    </source>
</evidence>
<gene>
    <name evidence="2" type="ORF">ALO94_05384</name>
</gene>
<comment type="caution">
    <text evidence="2">The sequence shown here is derived from an EMBL/GenBank/DDBJ whole genome shotgun (WGS) entry which is preliminary data.</text>
</comment>
<dbReference type="AlphaFoldDB" id="A0A0N8SYJ1"/>
<name>A0A0N8SYJ1_PSESX</name>
<accession>A0A0N8SYJ1</accession>
<dbReference type="EMBL" id="LJRI01001165">
    <property type="protein sequence ID" value="KPY71736.1"/>
    <property type="molecule type" value="Genomic_DNA"/>
</dbReference>
<proteinExistence type="predicted"/>
<reference evidence="2 3" key="1">
    <citation type="submission" date="2015-09" db="EMBL/GenBank/DDBJ databases">
        <title>Genome announcement of multiple Pseudomonas syringae strains.</title>
        <authorList>
            <person name="Thakur S."/>
            <person name="Wang P.W."/>
            <person name="Gong Y."/>
            <person name="Weir B.S."/>
            <person name="Guttman D.S."/>
        </authorList>
    </citation>
    <scope>NUCLEOTIDE SEQUENCE [LARGE SCALE GENOMIC DNA]</scope>
    <source>
        <strain evidence="2 3">ICMP16929</strain>
    </source>
</reference>
<sequence>MATHHVDWWFALPAFPAVSVVKTFGVLPALIVNLALFALIAFVTVKLEKRCHGRLEAP</sequence>
<keyword evidence="1" id="KW-0812">Transmembrane</keyword>
<feature type="non-terminal residue" evidence="2">
    <location>
        <position position="58"/>
    </location>
</feature>